<dbReference type="Proteomes" id="UP000654123">
    <property type="component" value="Unassembled WGS sequence"/>
</dbReference>
<keyword evidence="1" id="KW-0812">Transmembrane</keyword>
<evidence type="ECO:0000256" key="1">
    <source>
        <dbReference type="SAM" id="Phobius"/>
    </source>
</evidence>
<feature type="transmembrane region" description="Helical" evidence="1">
    <location>
        <begin position="66"/>
        <end position="88"/>
    </location>
</feature>
<sequence>MTTPPLALPRPDPGAHPGTGPDAAARVLRAVAVVACVPYLALKTAWLAGGRVGLPEGSVLLEHPRLVAVANAGTLLMDLAVIALALLLTQRWGLRVRAWLPAFPLWVATGLLLPIVVGFPVDALAGLLEGGGHAAAGPAEPLLDAWVFPLVYGGFTVQGLALGALSVRYARHRWGRLWRGTVRDLPARVSGPGTRAAAAVASLALVPVAAVHLGWAAGMTEGLSPSRIATRTAGFHALEALHVLYAAAAVAGVGLLVFRRGRGLPLRFPLALGWAGSGAVGCWGGWRFLTAVAPAADPAEEPTALLTLTYAGEMITGMVLAGCLAVFLRGRAG</sequence>
<reference evidence="2" key="2">
    <citation type="submission" date="2020-09" db="EMBL/GenBank/DDBJ databases">
        <authorList>
            <person name="Sun Q."/>
            <person name="Ohkuma M."/>
        </authorList>
    </citation>
    <scope>NUCLEOTIDE SEQUENCE</scope>
    <source>
        <strain evidence="2">JCM 4335</strain>
    </source>
</reference>
<dbReference type="AlphaFoldDB" id="A0A918B4E5"/>
<proteinExistence type="predicted"/>
<evidence type="ECO:0000313" key="2">
    <source>
        <dbReference type="EMBL" id="GGQ24797.1"/>
    </source>
</evidence>
<comment type="caution">
    <text evidence="2">The sequence shown here is derived from an EMBL/GenBank/DDBJ whole genome shotgun (WGS) entry which is preliminary data.</text>
</comment>
<organism evidence="2 3">
    <name type="scientific">Streptomyces roseolilacinus</name>
    <dbReference type="NCBI Taxonomy" id="66904"/>
    <lineage>
        <taxon>Bacteria</taxon>
        <taxon>Bacillati</taxon>
        <taxon>Actinomycetota</taxon>
        <taxon>Actinomycetes</taxon>
        <taxon>Kitasatosporales</taxon>
        <taxon>Streptomycetaceae</taxon>
        <taxon>Streptomyces</taxon>
    </lineage>
</organism>
<feature type="transmembrane region" description="Helical" evidence="1">
    <location>
        <begin position="27"/>
        <end position="46"/>
    </location>
</feature>
<dbReference type="RefSeq" id="WP_229840736.1">
    <property type="nucleotide sequence ID" value="NZ_BMSV01000011.1"/>
</dbReference>
<evidence type="ECO:0008006" key="4">
    <source>
        <dbReference type="Google" id="ProtNLM"/>
    </source>
</evidence>
<feature type="transmembrane region" description="Helical" evidence="1">
    <location>
        <begin position="309"/>
        <end position="328"/>
    </location>
</feature>
<feature type="transmembrane region" description="Helical" evidence="1">
    <location>
        <begin position="196"/>
        <end position="217"/>
    </location>
</feature>
<protein>
    <recommendedName>
        <fullName evidence="4">Aromatic ring-opening dioxygenase LigA</fullName>
    </recommendedName>
</protein>
<reference evidence="2" key="1">
    <citation type="journal article" date="2014" name="Int. J. Syst. Evol. Microbiol.">
        <title>Complete genome sequence of Corynebacterium casei LMG S-19264T (=DSM 44701T), isolated from a smear-ripened cheese.</title>
        <authorList>
            <consortium name="US DOE Joint Genome Institute (JGI-PGF)"/>
            <person name="Walter F."/>
            <person name="Albersmeier A."/>
            <person name="Kalinowski J."/>
            <person name="Ruckert C."/>
        </authorList>
    </citation>
    <scope>NUCLEOTIDE SEQUENCE</scope>
    <source>
        <strain evidence="2">JCM 4335</strain>
    </source>
</reference>
<evidence type="ECO:0000313" key="3">
    <source>
        <dbReference type="Proteomes" id="UP000654123"/>
    </source>
</evidence>
<feature type="transmembrane region" description="Helical" evidence="1">
    <location>
        <begin position="150"/>
        <end position="170"/>
    </location>
</feature>
<feature type="transmembrane region" description="Helical" evidence="1">
    <location>
        <begin position="100"/>
        <end position="121"/>
    </location>
</feature>
<feature type="transmembrane region" description="Helical" evidence="1">
    <location>
        <begin position="270"/>
        <end position="289"/>
    </location>
</feature>
<keyword evidence="3" id="KW-1185">Reference proteome</keyword>
<feature type="transmembrane region" description="Helical" evidence="1">
    <location>
        <begin position="237"/>
        <end position="258"/>
    </location>
</feature>
<keyword evidence="1" id="KW-1133">Transmembrane helix</keyword>
<dbReference type="EMBL" id="BMSV01000011">
    <property type="protein sequence ID" value="GGQ24797.1"/>
    <property type="molecule type" value="Genomic_DNA"/>
</dbReference>
<keyword evidence="1" id="KW-0472">Membrane</keyword>
<name>A0A918B4E5_9ACTN</name>
<accession>A0A918B4E5</accession>
<gene>
    <name evidence="2" type="ORF">GCM10010249_49410</name>
</gene>